<gene>
    <name evidence="1" type="ORF">Tci_522656</name>
</gene>
<evidence type="ECO:0008006" key="2">
    <source>
        <dbReference type="Google" id="ProtNLM"/>
    </source>
</evidence>
<proteinExistence type="predicted"/>
<organism evidence="1">
    <name type="scientific">Tanacetum cinerariifolium</name>
    <name type="common">Dalmatian daisy</name>
    <name type="synonym">Chrysanthemum cinerariifolium</name>
    <dbReference type="NCBI Taxonomy" id="118510"/>
    <lineage>
        <taxon>Eukaryota</taxon>
        <taxon>Viridiplantae</taxon>
        <taxon>Streptophyta</taxon>
        <taxon>Embryophyta</taxon>
        <taxon>Tracheophyta</taxon>
        <taxon>Spermatophyta</taxon>
        <taxon>Magnoliopsida</taxon>
        <taxon>eudicotyledons</taxon>
        <taxon>Gunneridae</taxon>
        <taxon>Pentapetalae</taxon>
        <taxon>asterids</taxon>
        <taxon>campanulids</taxon>
        <taxon>Asterales</taxon>
        <taxon>Asteraceae</taxon>
        <taxon>Asteroideae</taxon>
        <taxon>Anthemideae</taxon>
        <taxon>Anthemidinae</taxon>
        <taxon>Tanacetum</taxon>
    </lineage>
</organism>
<sequence>MINSPSLAYTTLQRLDLGEAENILGIKIYRDRSKRLIRLCQIAYIEEILKRSKMENSKCKSYLMQEKLILSKTQGPSTPEENILKYLRNTKDMFLDYGGDLNGEIRATCYTDIGYETDANDIKSQAGYILVQKGGVVDWKSAKQSTIAMSSTEAKYIAALKVSMEAIWIRKFIDGLGVVPTNKEPMEM</sequence>
<evidence type="ECO:0000313" key="1">
    <source>
        <dbReference type="EMBL" id="GEZ50683.1"/>
    </source>
</evidence>
<comment type="caution">
    <text evidence="1">The sequence shown here is derived from an EMBL/GenBank/DDBJ whole genome shotgun (WGS) entry which is preliminary data.</text>
</comment>
<accession>A0A699IDF8</accession>
<dbReference type="AlphaFoldDB" id="A0A699IDF8"/>
<name>A0A699IDF8_TANCI</name>
<dbReference type="PANTHER" id="PTHR11439:SF496">
    <property type="entry name" value="RNA-DIRECTED DNA POLYMERASE"/>
    <property type="match status" value="1"/>
</dbReference>
<dbReference type="PANTHER" id="PTHR11439">
    <property type="entry name" value="GAG-POL-RELATED RETROTRANSPOSON"/>
    <property type="match status" value="1"/>
</dbReference>
<dbReference type="EMBL" id="BKCJ010287321">
    <property type="protein sequence ID" value="GEZ50683.1"/>
    <property type="molecule type" value="Genomic_DNA"/>
</dbReference>
<protein>
    <recommendedName>
        <fullName evidence="2">Retrotransposon protein, putative, Ty1-copia subclass</fullName>
    </recommendedName>
</protein>
<dbReference type="CDD" id="cd09272">
    <property type="entry name" value="RNase_HI_RT_Ty1"/>
    <property type="match status" value="1"/>
</dbReference>
<reference evidence="1" key="1">
    <citation type="journal article" date="2019" name="Sci. Rep.">
        <title>Draft genome of Tanacetum cinerariifolium, the natural source of mosquito coil.</title>
        <authorList>
            <person name="Yamashiro T."/>
            <person name="Shiraishi A."/>
            <person name="Satake H."/>
            <person name="Nakayama K."/>
        </authorList>
    </citation>
    <scope>NUCLEOTIDE SEQUENCE</scope>
</reference>